<dbReference type="OrthoDB" id="9795572at2"/>
<sequence length="232" mass="24874">MPIHATIEHQKTSEGQRGAARVRVRIEAQGSLDGGEGAAVVIHNLSATGMLIETTSELTIGQRIMVALPEAPDLAAAVVWRSEALAGCRFDQPLSRAVLSAAQLRNPLPTDVDPAGEADAYEMLPQRLHRLRQERGLSRAALSMRTGLSTPSIWAWETGKTVPRRSNLLALAEAFGISERELVIGDPVAHASDDAVSGDRVEQIRKLVDASREQIATLAGVMPANVKIAIEL</sequence>
<dbReference type="PROSITE" id="PS50943">
    <property type="entry name" value="HTH_CROC1"/>
    <property type="match status" value="1"/>
</dbReference>
<feature type="domain" description="HTH cro/C1-type" evidence="3">
    <location>
        <begin position="128"/>
        <end position="182"/>
    </location>
</feature>
<dbReference type="GO" id="GO:0003677">
    <property type="term" value="F:DNA binding"/>
    <property type="evidence" value="ECO:0007669"/>
    <property type="project" value="UniProtKB-KW"/>
</dbReference>
<dbReference type="SUPFAM" id="SSF141371">
    <property type="entry name" value="PilZ domain-like"/>
    <property type="match status" value="1"/>
</dbReference>
<gene>
    <name evidence="4" type="ORF">CDQ91_13620</name>
</gene>
<reference evidence="4 5" key="1">
    <citation type="journal article" date="2002" name="Int. J. Syst. Evol. Microbiol.">
        <title>Sphingopyxis witflariensis sp. nov., isolated from activated sludge.</title>
        <authorList>
            <person name="Kampfer P."/>
            <person name="Witzenberger R."/>
            <person name="Denner E.B."/>
            <person name="Busse H.J."/>
            <person name="Neef A."/>
        </authorList>
    </citation>
    <scope>NUCLEOTIDE SEQUENCE [LARGE SCALE GENOMIC DNA]</scope>
    <source>
        <strain evidence="4 5">DSM 14551</strain>
    </source>
</reference>
<dbReference type="Gene3D" id="2.40.10.220">
    <property type="entry name" value="predicted glycosyltransferase like domains"/>
    <property type="match status" value="1"/>
</dbReference>
<keyword evidence="5" id="KW-1185">Reference proteome</keyword>
<dbReference type="PANTHER" id="PTHR46797">
    <property type="entry name" value="HTH-TYPE TRANSCRIPTIONAL REGULATOR"/>
    <property type="match status" value="1"/>
</dbReference>
<dbReference type="Pfam" id="PF13560">
    <property type="entry name" value="HTH_31"/>
    <property type="match status" value="1"/>
</dbReference>
<dbReference type="PANTHER" id="PTHR46797:SF1">
    <property type="entry name" value="METHYLPHOSPHONATE SYNTHASE"/>
    <property type="match status" value="1"/>
</dbReference>
<dbReference type="AlphaFoldDB" id="A0A246JQX1"/>
<dbReference type="Gene3D" id="1.10.260.40">
    <property type="entry name" value="lambda repressor-like DNA-binding domains"/>
    <property type="match status" value="1"/>
</dbReference>
<dbReference type="InterPro" id="IPR050807">
    <property type="entry name" value="TransReg_Diox_bact_type"/>
</dbReference>
<feature type="compositionally biased region" description="Basic and acidic residues" evidence="2">
    <location>
        <begin position="1"/>
        <end position="14"/>
    </location>
</feature>
<accession>A0A246JQX1</accession>
<dbReference type="SUPFAM" id="SSF47413">
    <property type="entry name" value="lambda repressor-like DNA-binding domains"/>
    <property type="match status" value="1"/>
</dbReference>
<evidence type="ECO:0000313" key="5">
    <source>
        <dbReference type="Proteomes" id="UP000197097"/>
    </source>
</evidence>
<comment type="caution">
    <text evidence="4">The sequence shown here is derived from an EMBL/GenBank/DDBJ whole genome shotgun (WGS) entry which is preliminary data.</text>
</comment>
<evidence type="ECO:0000313" key="4">
    <source>
        <dbReference type="EMBL" id="OWQ95323.1"/>
    </source>
</evidence>
<dbReference type="GO" id="GO:0005829">
    <property type="term" value="C:cytosol"/>
    <property type="evidence" value="ECO:0007669"/>
    <property type="project" value="TreeGrafter"/>
</dbReference>
<dbReference type="Proteomes" id="UP000197097">
    <property type="component" value="Unassembled WGS sequence"/>
</dbReference>
<dbReference type="SMART" id="SM00530">
    <property type="entry name" value="HTH_XRE"/>
    <property type="match status" value="1"/>
</dbReference>
<dbReference type="CDD" id="cd00093">
    <property type="entry name" value="HTH_XRE"/>
    <property type="match status" value="1"/>
</dbReference>
<organism evidence="4 5">
    <name type="scientific">Sphingopyxis witflariensis</name>
    <dbReference type="NCBI Taxonomy" id="173675"/>
    <lineage>
        <taxon>Bacteria</taxon>
        <taxon>Pseudomonadati</taxon>
        <taxon>Pseudomonadota</taxon>
        <taxon>Alphaproteobacteria</taxon>
        <taxon>Sphingomonadales</taxon>
        <taxon>Sphingomonadaceae</taxon>
        <taxon>Sphingopyxis</taxon>
    </lineage>
</organism>
<proteinExistence type="predicted"/>
<evidence type="ECO:0000259" key="3">
    <source>
        <dbReference type="PROSITE" id="PS50943"/>
    </source>
</evidence>
<dbReference type="GO" id="GO:0035438">
    <property type="term" value="F:cyclic-di-GMP binding"/>
    <property type="evidence" value="ECO:0007669"/>
    <property type="project" value="InterPro"/>
</dbReference>
<keyword evidence="1" id="KW-0238">DNA-binding</keyword>
<dbReference type="RefSeq" id="WP_088473282.1">
    <property type="nucleotide sequence ID" value="NZ_NISJ01000007.1"/>
</dbReference>
<dbReference type="InterPro" id="IPR009875">
    <property type="entry name" value="PilZ_domain"/>
</dbReference>
<feature type="region of interest" description="Disordered" evidence="2">
    <location>
        <begin position="1"/>
        <end position="20"/>
    </location>
</feature>
<dbReference type="GO" id="GO:0003700">
    <property type="term" value="F:DNA-binding transcription factor activity"/>
    <property type="evidence" value="ECO:0007669"/>
    <property type="project" value="TreeGrafter"/>
</dbReference>
<name>A0A246JQX1_9SPHN</name>
<dbReference type="Pfam" id="PF07238">
    <property type="entry name" value="PilZ"/>
    <property type="match status" value="1"/>
</dbReference>
<dbReference type="EMBL" id="NISJ01000007">
    <property type="protein sequence ID" value="OWQ95323.1"/>
    <property type="molecule type" value="Genomic_DNA"/>
</dbReference>
<protein>
    <submittedName>
        <fullName evidence="4">XRE family transcriptional regulator</fullName>
    </submittedName>
</protein>
<dbReference type="InterPro" id="IPR001387">
    <property type="entry name" value="Cro/C1-type_HTH"/>
</dbReference>
<dbReference type="InterPro" id="IPR010982">
    <property type="entry name" value="Lambda_DNA-bd_dom_sf"/>
</dbReference>
<evidence type="ECO:0000256" key="2">
    <source>
        <dbReference type="SAM" id="MobiDB-lite"/>
    </source>
</evidence>
<evidence type="ECO:0000256" key="1">
    <source>
        <dbReference type="ARBA" id="ARBA00023125"/>
    </source>
</evidence>